<reference evidence="1" key="1">
    <citation type="submission" date="2022-10" db="EMBL/GenBank/DDBJ databases">
        <authorList>
            <person name="Aires J."/>
            <person name="Mesa V."/>
        </authorList>
    </citation>
    <scope>NUCLEOTIDE SEQUENCE</scope>
    <source>
        <strain evidence="1">Clostridium neonatale JD116</strain>
    </source>
</reference>
<gene>
    <name evidence="1" type="ORF">CNEO2_1520003</name>
</gene>
<dbReference type="RefSeq" id="WP_317050588.1">
    <property type="nucleotide sequence ID" value="NZ_CAMRXF010000150.1"/>
</dbReference>
<evidence type="ECO:0000313" key="2">
    <source>
        <dbReference type="Proteomes" id="UP001189143"/>
    </source>
</evidence>
<comment type="caution">
    <text evidence="1">The sequence shown here is derived from an EMBL/GenBank/DDBJ whole genome shotgun (WGS) entry which is preliminary data.</text>
</comment>
<dbReference type="AlphaFoldDB" id="A0AAD1YCM0"/>
<proteinExistence type="predicted"/>
<dbReference type="EMBL" id="CAMTCP010000058">
    <property type="protein sequence ID" value="CAI3545078.1"/>
    <property type="molecule type" value="Genomic_DNA"/>
</dbReference>
<dbReference type="InterPro" id="IPR021398">
    <property type="entry name" value="DUF3037"/>
</dbReference>
<name>A0AAD1YCM0_9CLOT</name>
<dbReference type="Proteomes" id="UP001189143">
    <property type="component" value="Unassembled WGS sequence"/>
</dbReference>
<dbReference type="Pfam" id="PF11236">
    <property type="entry name" value="DUF3037"/>
    <property type="match status" value="1"/>
</dbReference>
<accession>A0AAD1YCM0</accession>
<protein>
    <recommendedName>
        <fullName evidence="3">DUF3037 domain-containing protein</fullName>
    </recommendedName>
</protein>
<sequence>MEQLKKKIAYSVIRYSPNELKGEIINVGLLFHNIQDKKVKCFMLEEKSNKLRAIMEDETEANLYKTYKDILEFYLEKSKDDMSGIVGDMQIASYYDEDFIEKMYDYYNDENIILSKPNIAYTKNENKLFEAILNRYVGKSNVDIEKTSTMNAKKIMKNVIENNENLNKRVRSDVIIKPIKDLTDLEIKIDFTFKNGRWNYMQAIPSISRHSKNLEWFSKIELMLKNEEIRQSKIHLLYKNSDFIEDKATYNLLKYLKREYENIDLHDIDKQAEVKTLCNYIETEGQILVEEVS</sequence>
<organism evidence="1 2">
    <name type="scientific">Clostridium neonatale</name>
    <dbReference type="NCBI Taxonomy" id="137838"/>
    <lineage>
        <taxon>Bacteria</taxon>
        <taxon>Bacillati</taxon>
        <taxon>Bacillota</taxon>
        <taxon>Clostridia</taxon>
        <taxon>Eubacteriales</taxon>
        <taxon>Clostridiaceae</taxon>
        <taxon>Clostridium</taxon>
    </lineage>
</organism>
<evidence type="ECO:0008006" key="3">
    <source>
        <dbReference type="Google" id="ProtNLM"/>
    </source>
</evidence>
<evidence type="ECO:0000313" key="1">
    <source>
        <dbReference type="EMBL" id="CAI3545078.1"/>
    </source>
</evidence>